<proteinExistence type="predicted"/>
<comment type="caution">
    <text evidence="1">The sequence shown here is derived from an EMBL/GenBank/DDBJ whole genome shotgun (WGS) entry which is preliminary data.</text>
</comment>
<accession>A0ACB9AHJ5</accession>
<keyword evidence="2" id="KW-1185">Reference proteome</keyword>
<reference evidence="1 2" key="2">
    <citation type="journal article" date="2022" name="Mol. Ecol. Resour.">
        <title>The genomes of chicory, endive, great burdock and yacon provide insights into Asteraceae paleo-polyploidization history and plant inulin production.</title>
        <authorList>
            <person name="Fan W."/>
            <person name="Wang S."/>
            <person name="Wang H."/>
            <person name="Wang A."/>
            <person name="Jiang F."/>
            <person name="Liu H."/>
            <person name="Zhao H."/>
            <person name="Xu D."/>
            <person name="Zhang Y."/>
        </authorList>
    </citation>
    <scope>NUCLEOTIDE SEQUENCE [LARGE SCALE GENOMIC DNA]</scope>
    <source>
        <strain evidence="2">cv. Punajuju</strain>
        <tissue evidence="1">Leaves</tissue>
    </source>
</reference>
<protein>
    <submittedName>
        <fullName evidence="1">Uncharacterized protein</fullName>
    </submittedName>
</protein>
<evidence type="ECO:0000313" key="1">
    <source>
        <dbReference type="EMBL" id="KAI3709694.1"/>
    </source>
</evidence>
<name>A0ACB9AHJ5_CICIN</name>
<dbReference type="Proteomes" id="UP001055811">
    <property type="component" value="Linkage Group LG07"/>
</dbReference>
<sequence>MGLIYRSKKVKIHKKLCGNYIDNHYIYHVGCPQTNDGIFRHEFLFELRTKGVNSREREREREREISGK</sequence>
<dbReference type="EMBL" id="CM042015">
    <property type="protein sequence ID" value="KAI3709694.1"/>
    <property type="molecule type" value="Genomic_DNA"/>
</dbReference>
<gene>
    <name evidence="1" type="ORF">L2E82_39460</name>
</gene>
<evidence type="ECO:0000313" key="2">
    <source>
        <dbReference type="Proteomes" id="UP001055811"/>
    </source>
</evidence>
<organism evidence="1 2">
    <name type="scientific">Cichorium intybus</name>
    <name type="common">Chicory</name>
    <dbReference type="NCBI Taxonomy" id="13427"/>
    <lineage>
        <taxon>Eukaryota</taxon>
        <taxon>Viridiplantae</taxon>
        <taxon>Streptophyta</taxon>
        <taxon>Embryophyta</taxon>
        <taxon>Tracheophyta</taxon>
        <taxon>Spermatophyta</taxon>
        <taxon>Magnoliopsida</taxon>
        <taxon>eudicotyledons</taxon>
        <taxon>Gunneridae</taxon>
        <taxon>Pentapetalae</taxon>
        <taxon>asterids</taxon>
        <taxon>campanulids</taxon>
        <taxon>Asterales</taxon>
        <taxon>Asteraceae</taxon>
        <taxon>Cichorioideae</taxon>
        <taxon>Cichorieae</taxon>
        <taxon>Cichoriinae</taxon>
        <taxon>Cichorium</taxon>
    </lineage>
</organism>
<reference evidence="2" key="1">
    <citation type="journal article" date="2022" name="Mol. Ecol. Resour.">
        <title>The genomes of chicory, endive, great burdock and yacon provide insights into Asteraceae palaeo-polyploidization history and plant inulin production.</title>
        <authorList>
            <person name="Fan W."/>
            <person name="Wang S."/>
            <person name="Wang H."/>
            <person name="Wang A."/>
            <person name="Jiang F."/>
            <person name="Liu H."/>
            <person name="Zhao H."/>
            <person name="Xu D."/>
            <person name="Zhang Y."/>
        </authorList>
    </citation>
    <scope>NUCLEOTIDE SEQUENCE [LARGE SCALE GENOMIC DNA]</scope>
    <source>
        <strain evidence="2">cv. Punajuju</strain>
    </source>
</reference>